<dbReference type="GO" id="GO:0140359">
    <property type="term" value="F:ABC-type transporter activity"/>
    <property type="evidence" value="ECO:0007669"/>
    <property type="project" value="InterPro"/>
</dbReference>
<reference evidence="11 12" key="1">
    <citation type="journal article" date="2017" name="Curr. Biol.">
        <title>Genome architecture and evolution of a unichromosomal asexual nematode.</title>
        <authorList>
            <person name="Fradin H."/>
            <person name="Zegar C."/>
            <person name="Gutwein M."/>
            <person name="Lucas J."/>
            <person name="Kovtun M."/>
            <person name="Corcoran D."/>
            <person name="Baugh L.R."/>
            <person name="Kiontke K."/>
            <person name="Gunsalus K."/>
            <person name="Fitch D.H."/>
            <person name="Piano F."/>
        </authorList>
    </citation>
    <scope>NUCLEOTIDE SEQUENCE [LARGE SCALE GENOMIC DNA]</scope>
    <source>
        <strain evidence="11">PF1309</strain>
    </source>
</reference>
<feature type="transmembrane region" description="Helical" evidence="8">
    <location>
        <begin position="686"/>
        <end position="711"/>
    </location>
</feature>
<dbReference type="PANTHER" id="PTHR24223:SF415">
    <property type="entry name" value="FI20190P1"/>
    <property type="match status" value="1"/>
</dbReference>
<dbReference type="Pfam" id="PF00664">
    <property type="entry name" value="ABC_membrane"/>
    <property type="match status" value="2"/>
</dbReference>
<dbReference type="SMART" id="SM00382">
    <property type="entry name" value="AAA"/>
    <property type="match status" value="1"/>
</dbReference>
<evidence type="ECO:0000256" key="8">
    <source>
        <dbReference type="SAM" id="Phobius"/>
    </source>
</evidence>
<dbReference type="GO" id="GO:0016887">
    <property type="term" value="F:ATP hydrolysis activity"/>
    <property type="evidence" value="ECO:0007669"/>
    <property type="project" value="InterPro"/>
</dbReference>
<dbReference type="SUPFAM" id="SSF52540">
    <property type="entry name" value="P-loop containing nucleoside triphosphate hydrolases"/>
    <property type="match status" value="2"/>
</dbReference>
<dbReference type="InterPro" id="IPR003439">
    <property type="entry name" value="ABC_transporter-like_ATP-bd"/>
</dbReference>
<dbReference type="InterPro" id="IPR036640">
    <property type="entry name" value="ABC1_TM_sf"/>
</dbReference>
<dbReference type="PROSITE" id="PS50929">
    <property type="entry name" value="ABC_TM1F"/>
    <property type="match status" value="2"/>
</dbReference>
<evidence type="ECO:0000256" key="3">
    <source>
        <dbReference type="ARBA" id="ARBA00022692"/>
    </source>
</evidence>
<dbReference type="FunFam" id="3.40.50.300:FF:000997">
    <property type="entry name" value="Multidrug resistance-associated protein 1"/>
    <property type="match status" value="1"/>
</dbReference>
<evidence type="ECO:0000256" key="2">
    <source>
        <dbReference type="ARBA" id="ARBA00022448"/>
    </source>
</evidence>
<dbReference type="GO" id="GO:0016020">
    <property type="term" value="C:membrane"/>
    <property type="evidence" value="ECO:0007669"/>
    <property type="project" value="UniProtKB-SubCell"/>
</dbReference>
<evidence type="ECO:0000256" key="4">
    <source>
        <dbReference type="ARBA" id="ARBA00022741"/>
    </source>
</evidence>
<name>A0A2A2L6I2_9BILA</name>
<keyword evidence="12" id="KW-1185">Reference proteome</keyword>
<dbReference type="CDD" id="cd18595">
    <property type="entry name" value="ABC_6TM_MRP1_2_3_6_D1_like"/>
    <property type="match status" value="1"/>
</dbReference>
<dbReference type="Gene3D" id="3.40.50.300">
    <property type="entry name" value="P-loop containing nucleotide triphosphate hydrolases"/>
    <property type="match status" value="2"/>
</dbReference>
<evidence type="ECO:0000256" key="7">
    <source>
        <dbReference type="ARBA" id="ARBA00023136"/>
    </source>
</evidence>
<dbReference type="GO" id="GO:0005524">
    <property type="term" value="F:ATP binding"/>
    <property type="evidence" value="ECO:0007669"/>
    <property type="project" value="UniProtKB-KW"/>
</dbReference>
<dbReference type="Gene3D" id="1.20.1560.10">
    <property type="entry name" value="ABC transporter type 1, transmembrane domain"/>
    <property type="match status" value="3"/>
</dbReference>
<evidence type="ECO:0000259" key="9">
    <source>
        <dbReference type="PROSITE" id="PS50893"/>
    </source>
</evidence>
<accession>A0A2A2L6I2</accession>
<feature type="transmembrane region" description="Helical" evidence="8">
    <location>
        <begin position="103"/>
        <end position="124"/>
    </location>
</feature>
<dbReference type="STRING" id="2018661.A0A2A2L6I2"/>
<keyword evidence="5" id="KW-0067">ATP-binding</keyword>
<feature type="transmembrane region" description="Helical" evidence="8">
    <location>
        <begin position="731"/>
        <end position="753"/>
    </location>
</feature>
<dbReference type="InterPro" id="IPR027417">
    <property type="entry name" value="P-loop_NTPase"/>
</dbReference>
<dbReference type="EMBL" id="LIAE01007128">
    <property type="protein sequence ID" value="PAV81764.1"/>
    <property type="molecule type" value="Genomic_DNA"/>
</dbReference>
<evidence type="ECO:0000256" key="5">
    <source>
        <dbReference type="ARBA" id="ARBA00022840"/>
    </source>
</evidence>
<feature type="domain" description="ABC transmembrane type-1" evidence="10">
    <location>
        <begin position="102"/>
        <end position="381"/>
    </location>
</feature>
<dbReference type="InterPro" id="IPR017871">
    <property type="entry name" value="ABC_transporter-like_CS"/>
</dbReference>
<evidence type="ECO:0000313" key="12">
    <source>
        <dbReference type="Proteomes" id="UP000218231"/>
    </source>
</evidence>
<comment type="caution">
    <text evidence="11">The sequence shown here is derived from an EMBL/GenBank/DDBJ whole genome shotgun (WGS) entry which is preliminary data.</text>
</comment>
<evidence type="ECO:0000313" key="11">
    <source>
        <dbReference type="EMBL" id="PAV81764.1"/>
    </source>
</evidence>
<keyword evidence="6 8" id="KW-1133">Transmembrane helix</keyword>
<dbReference type="InterPro" id="IPR011527">
    <property type="entry name" value="ABC1_TM_dom"/>
</dbReference>
<feature type="transmembrane region" description="Helical" evidence="8">
    <location>
        <begin position="136"/>
        <end position="153"/>
    </location>
</feature>
<dbReference type="SUPFAM" id="SSF90123">
    <property type="entry name" value="ABC transporter transmembrane region"/>
    <property type="match status" value="2"/>
</dbReference>
<organism evidence="11 12">
    <name type="scientific">Diploscapter pachys</name>
    <dbReference type="NCBI Taxonomy" id="2018661"/>
    <lineage>
        <taxon>Eukaryota</taxon>
        <taxon>Metazoa</taxon>
        <taxon>Ecdysozoa</taxon>
        <taxon>Nematoda</taxon>
        <taxon>Chromadorea</taxon>
        <taxon>Rhabditida</taxon>
        <taxon>Rhabditina</taxon>
        <taxon>Rhabditomorpha</taxon>
        <taxon>Rhabditoidea</taxon>
        <taxon>Rhabditidae</taxon>
        <taxon>Diploscapter</taxon>
    </lineage>
</organism>
<keyword evidence="2" id="KW-0813">Transport</keyword>
<dbReference type="InterPro" id="IPR003593">
    <property type="entry name" value="AAA+_ATPase"/>
</dbReference>
<keyword evidence="7 8" id="KW-0472">Membrane</keyword>
<feature type="domain" description="ABC transmembrane type-1" evidence="10">
    <location>
        <begin position="691"/>
        <end position="944"/>
    </location>
</feature>
<dbReference type="AlphaFoldDB" id="A0A2A2L6I2"/>
<feature type="transmembrane region" description="Helical" evidence="8">
    <location>
        <begin position="321"/>
        <end position="343"/>
    </location>
</feature>
<dbReference type="InterPro" id="IPR050173">
    <property type="entry name" value="ABC_transporter_C-like"/>
</dbReference>
<comment type="subcellular location">
    <subcellularLocation>
        <location evidence="1">Membrane</location>
        <topology evidence="1">Multi-pass membrane protein</topology>
    </subcellularLocation>
</comment>
<keyword evidence="3 8" id="KW-0812">Transmembrane</keyword>
<evidence type="ECO:0000259" key="10">
    <source>
        <dbReference type="PROSITE" id="PS50929"/>
    </source>
</evidence>
<keyword evidence="4" id="KW-0547">Nucleotide-binding</keyword>
<feature type="transmembrane region" description="Helical" evidence="8">
    <location>
        <begin position="81"/>
        <end position="97"/>
    </location>
</feature>
<protein>
    <recommendedName>
        <fullName evidence="13">ABC transmembrane type-1 domain-containing protein</fullName>
    </recommendedName>
</protein>
<dbReference type="PROSITE" id="PS50893">
    <property type="entry name" value="ABC_TRANSPORTER_2"/>
    <property type="match status" value="1"/>
</dbReference>
<evidence type="ECO:0000256" key="1">
    <source>
        <dbReference type="ARBA" id="ARBA00004141"/>
    </source>
</evidence>
<feature type="transmembrane region" description="Helical" evidence="8">
    <location>
        <begin position="882"/>
        <end position="906"/>
    </location>
</feature>
<dbReference type="PROSITE" id="PS00211">
    <property type="entry name" value="ABC_TRANSPORTER_1"/>
    <property type="match status" value="1"/>
</dbReference>
<feature type="domain" description="ABC transporter" evidence="9">
    <location>
        <begin position="402"/>
        <end position="624"/>
    </location>
</feature>
<evidence type="ECO:0000256" key="6">
    <source>
        <dbReference type="ARBA" id="ARBA00022989"/>
    </source>
</evidence>
<feature type="transmembrane region" description="Helical" evidence="8">
    <location>
        <begin position="224"/>
        <end position="252"/>
    </location>
</feature>
<evidence type="ECO:0008006" key="13">
    <source>
        <dbReference type="Google" id="ProtNLM"/>
    </source>
</evidence>
<sequence>MNVIHLSRQTSRQGKVLSEVATVPVSSARLLDPHINFFSRLFVLWLSPLLTKAYRTNLVYDDLTPIRQNNRSLNLLKNWKIGQAVNIGVSLLLHFWWSFLKAFVTRLIAILLAFLNPILLSFLIDSASTEDPFARSLVLAILLFFVSQIKSFLNAAHNYMVGKDAVLISSLLTNTIQRKSLRISDAARSQWPSARITNLVAVDTEAIANALAFVHHSWAIALEAILVIIFVYVAIGIPVLGLIITVLCYIPINFFASKFIKYFQQQQMRHKDKRITFTKEVLNGIRVVKLYAWEEAVQKEIERLRKAEIRCLRAATLIARVLNSINASAPFLVAIVCFTWFILSSHQNVLSPQIAFVGLSLFNLLRRPVINIAPTIHFLTKASQLTHILLLRSMRVRDVYGARVLNVFGTKTKIPHVTYIDFKVKEGEFHAIVGPFGSGKSTLLSAILGDLEVLAGERVVVGSTAYLPEIPWIMNTSISANVLYDLDFDKKLYDKVVMAADFRRDIFALPRCDATVVGENGLRLSGGQKARLALARALYQDCDIYLLDKPFANLDAPVARTIYEKTLGNNGILAKKTVILVTNLIHFTKYADCIHIMKDGAIIDSGKYNDLLERNEWFSEMKKKRETEEEIGKSLRAMSLKKKPKAVMFEPERPQDSKKKSLEPIKEGRIPKSVYILYVRALSYRWCLTFVLLLGIRYFLQALSSIWLATWSDVNAQAKNEGQLAIHTMQYMHVYIALGILAIIFTMLAYISCTFDSVRASVRLHKPLVSSLLRAPMSFFDKTPSGRILSRLTADLDTIDYSLAINVRLLVDTLMNKFFIPSVRQIRRLESQQRSNLLSVLSQNIQGASSIRAFQRLKNTVIAFCEVVDEYVRCRILQPASYCWLTVRLELLGNLLVLFCISMAAFFNDRGYLTAGEVGLCAAYLLSLTDLMNFSVRILGQTEANVVAVERIKEYHELPQEDEWSSEYPLIDAWPHSGEIEIKKLNVRYGNHHALKDVDIHINKGEKIAVIGRTGSAILGPSAVFEHNSIQPGPAVSVCRQRSVAGSGGLSAQGHCLQQPEWAALAYRGGRQRT</sequence>
<dbReference type="PANTHER" id="PTHR24223">
    <property type="entry name" value="ATP-BINDING CASSETTE SUB-FAMILY C"/>
    <property type="match status" value="1"/>
</dbReference>
<dbReference type="Proteomes" id="UP000218231">
    <property type="component" value="Unassembled WGS sequence"/>
</dbReference>
<dbReference type="Pfam" id="PF00005">
    <property type="entry name" value="ABC_tran"/>
    <property type="match status" value="1"/>
</dbReference>
<proteinExistence type="predicted"/>
<dbReference type="OrthoDB" id="6500128at2759"/>
<gene>
    <name evidence="11" type="ORF">WR25_17506</name>
</gene>